<evidence type="ECO:0000259" key="3">
    <source>
        <dbReference type="PROSITE" id="PS50164"/>
    </source>
</evidence>
<feature type="transmembrane region" description="Helical" evidence="2">
    <location>
        <begin position="6"/>
        <end position="29"/>
    </location>
</feature>
<dbReference type="PROSITE" id="PS50164">
    <property type="entry name" value="GIY_YIG"/>
    <property type="match status" value="1"/>
</dbReference>
<dbReference type="SUPFAM" id="SSF82771">
    <property type="entry name" value="GIY-YIG endonuclease"/>
    <property type="match status" value="1"/>
</dbReference>
<gene>
    <name evidence="4" type="ORF">V6617_15160</name>
</gene>
<dbReference type="PANTHER" id="PTHR34477:SF5">
    <property type="entry name" value="BSL5627 PROTEIN"/>
    <property type="match status" value="1"/>
</dbReference>
<keyword evidence="2" id="KW-1133">Transmembrane helix</keyword>
<reference evidence="4 5" key="1">
    <citation type="submission" date="2024-02" db="EMBL/GenBank/DDBJ databases">
        <title>Complete genome sequence of Pelagibacterium nitratireducens ZH15.</title>
        <authorList>
            <person name="Zhao L.H."/>
        </authorList>
    </citation>
    <scope>NUCLEOTIDE SEQUENCE [LARGE SCALE GENOMIC DNA]</scope>
    <source>
        <strain evidence="4 5">ZH15</strain>
    </source>
</reference>
<comment type="similarity">
    <text evidence="1">Belongs to the UPF0213 family.</text>
</comment>
<keyword evidence="2" id="KW-0812">Transmembrane</keyword>
<proteinExistence type="inferred from homology"/>
<dbReference type="EMBL" id="CP146275">
    <property type="protein sequence ID" value="WWT32329.1"/>
    <property type="molecule type" value="Genomic_DNA"/>
</dbReference>
<keyword evidence="2" id="KW-0472">Membrane</keyword>
<organism evidence="4 5">
    <name type="scientific">Pelagibacterium nitratireducens</name>
    <dbReference type="NCBI Taxonomy" id="1046114"/>
    <lineage>
        <taxon>Bacteria</taxon>
        <taxon>Pseudomonadati</taxon>
        <taxon>Pseudomonadota</taxon>
        <taxon>Alphaproteobacteria</taxon>
        <taxon>Hyphomicrobiales</taxon>
        <taxon>Devosiaceae</taxon>
        <taxon>Pelagibacterium</taxon>
    </lineage>
</organism>
<dbReference type="Gene3D" id="3.40.1440.10">
    <property type="entry name" value="GIY-YIG endonuclease"/>
    <property type="match status" value="1"/>
</dbReference>
<dbReference type="InterPro" id="IPR050190">
    <property type="entry name" value="UPF0213_domain"/>
</dbReference>
<feature type="domain" description="GIY-YIG" evidence="3">
    <location>
        <begin position="5"/>
        <end position="81"/>
    </location>
</feature>
<evidence type="ECO:0000256" key="2">
    <source>
        <dbReference type="SAM" id="Phobius"/>
    </source>
</evidence>
<dbReference type="InterPro" id="IPR000305">
    <property type="entry name" value="GIY-YIG_endonuc"/>
</dbReference>
<dbReference type="Proteomes" id="UP001369958">
    <property type="component" value="Chromosome"/>
</dbReference>
<dbReference type="Pfam" id="PF01541">
    <property type="entry name" value="GIY-YIG"/>
    <property type="match status" value="1"/>
</dbReference>
<keyword evidence="5" id="KW-1185">Reference proteome</keyword>
<dbReference type="PANTHER" id="PTHR34477">
    <property type="entry name" value="UPF0213 PROTEIN YHBQ"/>
    <property type="match status" value="1"/>
</dbReference>
<dbReference type="InterPro" id="IPR035901">
    <property type="entry name" value="GIY-YIG_endonuc_sf"/>
</dbReference>
<sequence>MIDERHYYVYILASGIGGTLYVGVTNNLFRRIPEHKERKADRFTARYGVDRLVYFEAHDTIDAAIAREKRIKRWRRSWKVQLIEKDNPNWDDRFAALRP</sequence>
<accession>A0ABZ2HXH3</accession>
<name>A0ABZ2HXH3_9HYPH</name>
<dbReference type="RefSeq" id="WP_338607755.1">
    <property type="nucleotide sequence ID" value="NZ_CP146275.1"/>
</dbReference>
<dbReference type="CDD" id="cd10448">
    <property type="entry name" value="GIY-YIG_unchar_3"/>
    <property type="match status" value="1"/>
</dbReference>
<evidence type="ECO:0000313" key="4">
    <source>
        <dbReference type="EMBL" id="WWT32329.1"/>
    </source>
</evidence>
<evidence type="ECO:0000256" key="1">
    <source>
        <dbReference type="ARBA" id="ARBA00007435"/>
    </source>
</evidence>
<dbReference type="SMART" id="SM00465">
    <property type="entry name" value="GIYc"/>
    <property type="match status" value="1"/>
</dbReference>
<evidence type="ECO:0000313" key="5">
    <source>
        <dbReference type="Proteomes" id="UP001369958"/>
    </source>
</evidence>
<protein>
    <submittedName>
        <fullName evidence="4">GIY-YIG nuclease family protein</fullName>
    </submittedName>
</protein>